<keyword evidence="2" id="KW-1185">Reference proteome</keyword>
<organism evidence="1 2">
    <name type="scientific">Pleurodeles waltl</name>
    <name type="common">Iberian ribbed newt</name>
    <dbReference type="NCBI Taxonomy" id="8319"/>
    <lineage>
        <taxon>Eukaryota</taxon>
        <taxon>Metazoa</taxon>
        <taxon>Chordata</taxon>
        <taxon>Craniata</taxon>
        <taxon>Vertebrata</taxon>
        <taxon>Euteleostomi</taxon>
        <taxon>Amphibia</taxon>
        <taxon>Batrachia</taxon>
        <taxon>Caudata</taxon>
        <taxon>Salamandroidea</taxon>
        <taxon>Salamandridae</taxon>
        <taxon>Pleurodelinae</taxon>
        <taxon>Pleurodeles</taxon>
    </lineage>
</organism>
<dbReference type="EMBL" id="JANPWB010000001">
    <property type="protein sequence ID" value="KAJ1216480.1"/>
    <property type="molecule type" value="Genomic_DNA"/>
</dbReference>
<comment type="caution">
    <text evidence="1">The sequence shown here is derived from an EMBL/GenBank/DDBJ whole genome shotgun (WGS) entry which is preliminary data.</text>
</comment>
<feature type="non-terminal residue" evidence="1">
    <location>
        <position position="1"/>
    </location>
</feature>
<proteinExistence type="predicted"/>
<dbReference type="Proteomes" id="UP001066276">
    <property type="component" value="Chromosome 1_1"/>
</dbReference>
<evidence type="ECO:0000313" key="2">
    <source>
        <dbReference type="Proteomes" id="UP001066276"/>
    </source>
</evidence>
<protein>
    <submittedName>
        <fullName evidence="1">Uncharacterized protein</fullName>
    </submittedName>
</protein>
<sequence length="61" mass="6446">GDLHVITQQLGGLYILLLVHRRNCRQRGAGAITPAPGFGATGVIELERGGEMLACRCLSDA</sequence>
<name>A0AAV7WWN8_PLEWA</name>
<gene>
    <name evidence="1" type="ORF">NDU88_004081</name>
</gene>
<reference evidence="1" key="1">
    <citation type="journal article" date="2022" name="bioRxiv">
        <title>Sequencing and chromosome-scale assembly of the giantPleurodeles waltlgenome.</title>
        <authorList>
            <person name="Brown T."/>
            <person name="Elewa A."/>
            <person name="Iarovenko S."/>
            <person name="Subramanian E."/>
            <person name="Araus A.J."/>
            <person name="Petzold A."/>
            <person name="Susuki M."/>
            <person name="Suzuki K.-i.T."/>
            <person name="Hayashi T."/>
            <person name="Toyoda A."/>
            <person name="Oliveira C."/>
            <person name="Osipova E."/>
            <person name="Leigh N.D."/>
            <person name="Simon A."/>
            <person name="Yun M.H."/>
        </authorList>
    </citation>
    <scope>NUCLEOTIDE SEQUENCE</scope>
    <source>
        <strain evidence="1">20211129_DDA</strain>
        <tissue evidence="1">Liver</tissue>
    </source>
</reference>
<evidence type="ECO:0000313" key="1">
    <source>
        <dbReference type="EMBL" id="KAJ1216480.1"/>
    </source>
</evidence>
<dbReference type="AlphaFoldDB" id="A0AAV7WWN8"/>
<accession>A0AAV7WWN8</accession>